<evidence type="ECO:0000313" key="2">
    <source>
        <dbReference type="EMBL" id="WEK06352.1"/>
    </source>
</evidence>
<accession>A0AAJ6B1K1</accession>
<keyword evidence="1" id="KW-0472">Membrane</keyword>
<feature type="transmembrane region" description="Helical" evidence="1">
    <location>
        <begin position="13"/>
        <end position="31"/>
    </location>
</feature>
<reference evidence="2" key="1">
    <citation type="submission" date="2023-03" db="EMBL/GenBank/DDBJ databases">
        <title>Andean soil-derived lignocellulolytic bacterial consortium as a source of novel taxa and putative plastic-active enzymes.</title>
        <authorList>
            <person name="Diaz-Garcia L."/>
            <person name="Chuvochina M."/>
            <person name="Feuerriegel G."/>
            <person name="Bunk B."/>
            <person name="Sproer C."/>
            <person name="Streit W.R."/>
            <person name="Rodriguez L.M."/>
            <person name="Overmann J."/>
            <person name="Jimenez D.J."/>
        </authorList>
    </citation>
    <scope>NUCLEOTIDE SEQUENCE</scope>
    <source>
        <strain evidence="2">MAG 4196</strain>
    </source>
</reference>
<evidence type="ECO:0000256" key="1">
    <source>
        <dbReference type="SAM" id="Phobius"/>
    </source>
</evidence>
<dbReference type="Proteomes" id="UP001217476">
    <property type="component" value="Chromosome"/>
</dbReference>
<keyword evidence="1" id="KW-1133">Transmembrane helix</keyword>
<protein>
    <submittedName>
        <fullName evidence="2">Uncharacterized protein</fullName>
    </submittedName>
</protein>
<sequence>MVVWLVFSVLKKVIGFVFLLGVIGGGIYLWYNPAMLHNITVYITRLVGGWS</sequence>
<proteinExistence type="predicted"/>
<dbReference type="EMBL" id="CP119312">
    <property type="protein sequence ID" value="WEK06352.1"/>
    <property type="molecule type" value="Genomic_DNA"/>
</dbReference>
<name>A0AAJ6B1K1_9HYPH</name>
<dbReference type="AlphaFoldDB" id="A0AAJ6B1K1"/>
<keyword evidence="1" id="KW-0812">Transmembrane</keyword>
<gene>
    <name evidence="2" type="ORF">P0Y65_08920</name>
</gene>
<organism evidence="2 3">
    <name type="scientific">Candidatus Devosia phytovorans</name>
    <dbReference type="NCBI Taxonomy" id="3121372"/>
    <lineage>
        <taxon>Bacteria</taxon>
        <taxon>Pseudomonadati</taxon>
        <taxon>Pseudomonadota</taxon>
        <taxon>Alphaproteobacteria</taxon>
        <taxon>Hyphomicrobiales</taxon>
        <taxon>Devosiaceae</taxon>
        <taxon>Devosia</taxon>
    </lineage>
</organism>
<evidence type="ECO:0000313" key="3">
    <source>
        <dbReference type="Proteomes" id="UP001217476"/>
    </source>
</evidence>